<dbReference type="Pfam" id="PF15716">
    <property type="entry name" value="DUF4672"/>
    <property type="match status" value="1"/>
</dbReference>
<evidence type="ECO:0000256" key="1">
    <source>
        <dbReference type="SAM" id="MobiDB-lite"/>
    </source>
</evidence>
<dbReference type="RefSeq" id="XP_060052990.1">
    <property type="nucleotide sequence ID" value="XM_060197007.1"/>
</dbReference>
<evidence type="ECO:0000313" key="3">
    <source>
        <dbReference type="RefSeq" id="XP_060052990.1"/>
    </source>
</evidence>
<name>A0ABM3XW03_ERIEU</name>
<feature type="compositionally biased region" description="Basic residues" evidence="1">
    <location>
        <begin position="42"/>
        <end position="66"/>
    </location>
</feature>
<protein>
    <submittedName>
        <fullName evidence="3">Uncharacterized protein LOC103107560</fullName>
    </submittedName>
</protein>
<organism evidence="2 3">
    <name type="scientific">Erinaceus europaeus</name>
    <name type="common">Western European hedgehog</name>
    <dbReference type="NCBI Taxonomy" id="9365"/>
    <lineage>
        <taxon>Eukaryota</taxon>
        <taxon>Metazoa</taxon>
        <taxon>Chordata</taxon>
        <taxon>Craniata</taxon>
        <taxon>Vertebrata</taxon>
        <taxon>Euteleostomi</taxon>
        <taxon>Mammalia</taxon>
        <taxon>Eutheria</taxon>
        <taxon>Laurasiatheria</taxon>
        <taxon>Eulipotyphla</taxon>
        <taxon>Erinaceidae</taxon>
        <taxon>Erinaceinae</taxon>
        <taxon>Erinaceus</taxon>
    </lineage>
</organism>
<gene>
    <name evidence="3" type="primary">LOC103107560</name>
</gene>
<dbReference type="PANTHER" id="PTHR40143:SF1">
    <property type="match status" value="1"/>
</dbReference>
<dbReference type="GeneID" id="103107560"/>
<feature type="region of interest" description="Disordered" evidence="1">
    <location>
        <begin position="1"/>
        <end position="112"/>
    </location>
</feature>
<evidence type="ECO:0000313" key="2">
    <source>
        <dbReference type="Proteomes" id="UP001652624"/>
    </source>
</evidence>
<proteinExistence type="predicted"/>
<dbReference type="PANTHER" id="PTHR40143">
    <property type="match status" value="1"/>
</dbReference>
<dbReference type="InterPro" id="IPR031445">
    <property type="entry name" value="DUF4672"/>
</dbReference>
<sequence>MWEDDPLKRSLESSAEPLEETLKIHDISQDQVKPPVQEKKIHPLPKKHRHVRRTTRGKRVRKSKRKERVETHCPPVHLIPLAPPQSEEDEVVDVQPSLHSAQEGDSEFPNKVKVQRPNEGACVVYQECQIQPYEFSSSPEPGPSSPGMTSLASPSLCFGSFLSCVCQTFSRSKKSTRSEGKKVEAECDPKALRSAILKGVGKNKVEPNQSL</sequence>
<reference evidence="3" key="1">
    <citation type="submission" date="2025-08" db="UniProtKB">
        <authorList>
            <consortium name="RefSeq"/>
        </authorList>
    </citation>
    <scope>IDENTIFICATION</scope>
</reference>
<keyword evidence="2" id="KW-1185">Reference proteome</keyword>
<dbReference type="Proteomes" id="UP001652624">
    <property type="component" value="Chromosome 9"/>
</dbReference>
<feature type="compositionally biased region" description="Basic and acidic residues" evidence="1">
    <location>
        <begin position="1"/>
        <end position="11"/>
    </location>
</feature>
<accession>A0ABM3XW03</accession>